<dbReference type="Gene3D" id="3.30.700.10">
    <property type="entry name" value="Glycoprotein, Type 4 Pilin"/>
    <property type="match status" value="1"/>
</dbReference>
<accession>A0A154BT12</accession>
<keyword evidence="8" id="KW-1185">Reference proteome</keyword>
<feature type="transmembrane region" description="Helical" evidence="6">
    <location>
        <begin position="12"/>
        <end position="34"/>
    </location>
</feature>
<evidence type="ECO:0000256" key="3">
    <source>
        <dbReference type="ARBA" id="ARBA00022692"/>
    </source>
</evidence>
<dbReference type="InterPro" id="IPR000983">
    <property type="entry name" value="Bac_GSPG_pilin"/>
</dbReference>
<dbReference type="Pfam" id="PF07963">
    <property type="entry name" value="N_methyl"/>
    <property type="match status" value="1"/>
</dbReference>
<keyword evidence="3 6" id="KW-0812">Transmembrane</keyword>
<dbReference type="STRING" id="1794912.AXX12_02740"/>
<comment type="subcellular location">
    <subcellularLocation>
        <location evidence="1">Membrane</location>
        <topology evidence="1">Single-pass membrane protein</topology>
    </subcellularLocation>
</comment>
<dbReference type="InterPro" id="IPR045584">
    <property type="entry name" value="Pilin-like"/>
</dbReference>
<dbReference type="Proteomes" id="UP000076268">
    <property type="component" value="Unassembled WGS sequence"/>
</dbReference>
<dbReference type="NCBIfam" id="TIGR02532">
    <property type="entry name" value="IV_pilin_GFxxxE"/>
    <property type="match status" value="1"/>
</dbReference>
<dbReference type="GO" id="GO:0015628">
    <property type="term" value="P:protein secretion by the type II secretion system"/>
    <property type="evidence" value="ECO:0007669"/>
    <property type="project" value="InterPro"/>
</dbReference>
<dbReference type="EMBL" id="LSGP01000013">
    <property type="protein sequence ID" value="KYZ77071.1"/>
    <property type="molecule type" value="Genomic_DNA"/>
</dbReference>
<dbReference type="AlphaFoldDB" id="A0A154BT12"/>
<dbReference type="SUPFAM" id="SSF54523">
    <property type="entry name" value="Pili subunits"/>
    <property type="match status" value="1"/>
</dbReference>
<evidence type="ECO:0008006" key="9">
    <source>
        <dbReference type="Google" id="ProtNLM"/>
    </source>
</evidence>
<dbReference type="PANTHER" id="PTHR30093:SF44">
    <property type="entry name" value="TYPE II SECRETION SYSTEM CORE PROTEIN G"/>
    <property type="match status" value="1"/>
</dbReference>
<keyword evidence="4 6" id="KW-1133">Transmembrane helix</keyword>
<evidence type="ECO:0000313" key="7">
    <source>
        <dbReference type="EMBL" id="KYZ77071.1"/>
    </source>
</evidence>
<evidence type="ECO:0000256" key="2">
    <source>
        <dbReference type="ARBA" id="ARBA00022481"/>
    </source>
</evidence>
<keyword evidence="2" id="KW-0488">Methylation</keyword>
<dbReference type="PANTHER" id="PTHR30093">
    <property type="entry name" value="GENERAL SECRETION PATHWAY PROTEIN G"/>
    <property type="match status" value="1"/>
</dbReference>
<dbReference type="OrthoDB" id="1819208at2"/>
<dbReference type="PROSITE" id="PS00409">
    <property type="entry name" value="PROKAR_NTER_METHYL"/>
    <property type="match status" value="1"/>
</dbReference>
<dbReference type="InterPro" id="IPR012902">
    <property type="entry name" value="N_methyl_site"/>
</dbReference>
<evidence type="ECO:0000256" key="4">
    <source>
        <dbReference type="ARBA" id="ARBA00022989"/>
    </source>
</evidence>
<reference evidence="7 8" key="1">
    <citation type="submission" date="2016-02" db="EMBL/GenBank/DDBJ databases">
        <title>Anaerosporomusa subterraneum gen. nov., sp. nov., a spore-forming obligate anaerobe isolated from saprolite.</title>
        <authorList>
            <person name="Choi J.K."/>
            <person name="Shah M."/>
            <person name="Yee N."/>
        </authorList>
    </citation>
    <scope>NUCLEOTIDE SEQUENCE [LARGE SCALE GENOMIC DNA]</scope>
    <source>
        <strain evidence="7 8">RU4</strain>
    </source>
</reference>
<dbReference type="GO" id="GO:0016020">
    <property type="term" value="C:membrane"/>
    <property type="evidence" value="ECO:0007669"/>
    <property type="project" value="UniProtKB-SubCell"/>
</dbReference>
<evidence type="ECO:0000313" key="8">
    <source>
        <dbReference type="Proteomes" id="UP000076268"/>
    </source>
</evidence>
<dbReference type="PRINTS" id="PR00813">
    <property type="entry name" value="BCTERIALGSPG"/>
</dbReference>
<sequence>MFKKRNQKGFTLVELVVVIAILGILAAIAVPRFAGANDNATRAKVQADLRTIDSAIAMDRANGTYVAGTTVIADLVTRGFIASAPVPRNHAGNAVVYGIGNAAPDTDRAIATINAVVYRADSVIP</sequence>
<gene>
    <name evidence="7" type="ORF">AXX12_02740</name>
</gene>
<evidence type="ECO:0000256" key="5">
    <source>
        <dbReference type="ARBA" id="ARBA00023136"/>
    </source>
</evidence>
<protein>
    <recommendedName>
        <fullName evidence="9">Prepilin-type N-terminal cleavage/methylation domain-containing protein</fullName>
    </recommendedName>
</protein>
<dbReference type="GO" id="GO:0015627">
    <property type="term" value="C:type II protein secretion system complex"/>
    <property type="evidence" value="ECO:0007669"/>
    <property type="project" value="InterPro"/>
</dbReference>
<proteinExistence type="predicted"/>
<comment type="caution">
    <text evidence="7">The sequence shown here is derived from an EMBL/GenBank/DDBJ whole genome shotgun (WGS) entry which is preliminary data.</text>
</comment>
<evidence type="ECO:0000256" key="1">
    <source>
        <dbReference type="ARBA" id="ARBA00004167"/>
    </source>
</evidence>
<dbReference type="RefSeq" id="WP_066238722.1">
    <property type="nucleotide sequence ID" value="NZ_LSGP01000013.1"/>
</dbReference>
<keyword evidence="5 6" id="KW-0472">Membrane</keyword>
<evidence type="ECO:0000256" key="6">
    <source>
        <dbReference type="SAM" id="Phobius"/>
    </source>
</evidence>
<organism evidence="7 8">
    <name type="scientific">Anaerosporomusa subterranea</name>
    <dbReference type="NCBI Taxonomy" id="1794912"/>
    <lineage>
        <taxon>Bacteria</taxon>
        <taxon>Bacillati</taxon>
        <taxon>Bacillota</taxon>
        <taxon>Negativicutes</taxon>
        <taxon>Acetonemataceae</taxon>
        <taxon>Anaerosporomusa</taxon>
    </lineage>
</organism>
<name>A0A154BT12_ANASB</name>